<dbReference type="Proteomes" id="UP000766246">
    <property type="component" value="Unassembled WGS sequence"/>
</dbReference>
<feature type="compositionally biased region" description="Polar residues" evidence="1">
    <location>
        <begin position="60"/>
        <end position="82"/>
    </location>
</feature>
<reference evidence="2" key="1">
    <citation type="submission" date="2019-04" db="EMBL/GenBank/DDBJ databases">
        <title>Evolution of Biomass-Degrading Anaerobic Consortia Revealed by Metagenomics.</title>
        <authorList>
            <person name="Peng X."/>
        </authorList>
    </citation>
    <scope>NUCLEOTIDE SEQUENCE</scope>
    <source>
        <strain evidence="2">SIG311</strain>
    </source>
</reference>
<evidence type="ECO:0000256" key="1">
    <source>
        <dbReference type="SAM" id="MobiDB-lite"/>
    </source>
</evidence>
<proteinExistence type="predicted"/>
<accession>A0A927U9E0</accession>
<evidence type="ECO:0000313" key="2">
    <source>
        <dbReference type="EMBL" id="MBE5919537.1"/>
    </source>
</evidence>
<protein>
    <submittedName>
        <fullName evidence="2">Uncharacterized protein</fullName>
    </submittedName>
</protein>
<feature type="compositionally biased region" description="Low complexity" evidence="1">
    <location>
        <begin position="47"/>
        <end position="59"/>
    </location>
</feature>
<comment type="caution">
    <text evidence="2">The sequence shown here is derived from an EMBL/GenBank/DDBJ whole genome shotgun (WGS) entry which is preliminary data.</text>
</comment>
<dbReference type="AlphaFoldDB" id="A0A927U9E0"/>
<gene>
    <name evidence="2" type="ORF">E7272_06785</name>
</gene>
<sequence length="205" mass="22843">MAIERGDTVLYIGDDIAVEHGNITEKGREVVLGSGFSEQVIINAQNSYNSSHSNSTNDNTVENASSSEKNTADQQQETSNNKTEIKDKSARPNYTEQEIEAAWTEMEKIESTCTETRYATYSNTLTGETKSEELSLADYKYVETERKEATCTEAGSITYTCEICGDTYSEEIPALSHDYEWVTTKEASFFTLGEEQYVCNNCGDV</sequence>
<feature type="region of interest" description="Disordered" evidence="1">
    <location>
        <begin position="47"/>
        <end position="94"/>
    </location>
</feature>
<dbReference type="EMBL" id="SVER01000014">
    <property type="protein sequence ID" value="MBE5919537.1"/>
    <property type="molecule type" value="Genomic_DNA"/>
</dbReference>
<name>A0A927U9E0_9FIRM</name>
<organism evidence="2 3">
    <name type="scientific">Pseudobutyrivibrio ruminis</name>
    <dbReference type="NCBI Taxonomy" id="46206"/>
    <lineage>
        <taxon>Bacteria</taxon>
        <taxon>Bacillati</taxon>
        <taxon>Bacillota</taxon>
        <taxon>Clostridia</taxon>
        <taxon>Lachnospirales</taxon>
        <taxon>Lachnospiraceae</taxon>
        <taxon>Pseudobutyrivibrio</taxon>
    </lineage>
</organism>
<evidence type="ECO:0000313" key="3">
    <source>
        <dbReference type="Proteomes" id="UP000766246"/>
    </source>
</evidence>